<feature type="domain" description="Rit1 N-terminal" evidence="3">
    <location>
        <begin position="26"/>
        <end position="284"/>
    </location>
</feature>
<feature type="coiled-coil region" evidence="1">
    <location>
        <begin position="164"/>
        <end position="191"/>
    </location>
</feature>
<sequence>MSHPLSERDLLFPHASTSLRDTLHTLKRSNLSIRNRLRSIASDGAFVSRVAESLRLPLVANERCGSWYMDAEGKAGSAYFKSTDGHFGEWGFSLRRLNLGVLGVVGGRGGCIIVDSTRRGKSMPDALSKTVGIWIVVMNRLLFDDRPDSHELLTPAEVVSDSEHAQIEERLDRFVREARALQLDLDDLRARVKKPMRPVWVTPATSLDELEPPSEEDSFNTVVLCTASSKPSVGVRDDPDYVQGAADDHEAWSCGLTAPEFWRNKEVLLATNEHDLPAKIAEVMQTPARDGDVRPPVLIKPTASVFIGDAATVEQASSTVAAVVYCGAKLDANVGESIEKRGAVFIHLSCTSGKNGSRQLRASLPALDDLQKVKDQEPKILIVGEDSEDMAVGAALAVICSYVDETGKLDCTNRRPVTNKVEIKKRLSWIIVSKPDAAPSRATLQSVNSYLMG</sequence>
<dbReference type="PANTHER" id="PTHR31811:SF0">
    <property type="entry name" value="TRNA A64-2'-O-RIBOSYLPHOSPHATE TRANSFERASE"/>
    <property type="match status" value="1"/>
</dbReference>
<dbReference type="GO" id="GO:0005737">
    <property type="term" value="C:cytoplasm"/>
    <property type="evidence" value="ECO:0007669"/>
    <property type="project" value="TreeGrafter"/>
</dbReference>
<evidence type="ECO:0000313" key="5">
    <source>
        <dbReference type="Proteomes" id="UP000803884"/>
    </source>
</evidence>
<evidence type="ECO:0000256" key="1">
    <source>
        <dbReference type="SAM" id="Coils"/>
    </source>
</evidence>
<dbReference type="RefSeq" id="XP_069233587.1">
    <property type="nucleotide sequence ID" value="XM_069369292.1"/>
</dbReference>
<reference evidence="4 5" key="1">
    <citation type="journal article" date="2020" name="Microbiol. Resour. Announc.">
        <title>Draft Genome Sequence of a Cladosporium Species Isolated from the Mesophotic Ascidian Didemnum maculosum.</title>
        <authorList>
            <person name="Gioti A."/>
            <person name="Siaperas R."/>
            <person name="Nikolaivits E."/>
            <person name="Le Goff G."/>
            <person name="Ouazzani J."/>
            <person name="Kotoulas G."/>
            <person name="Topakas E."/>
        </authorList>
    </citation>
    <scope>NUCLEOTIDE SEQUENCE [LARGE SCALE GENOMIC DNA]</scope>
    <source>
        <strain evidence="4 5">TM138-S3</strain>
    </source>
</reference>
<comment type="caution">
    <text evidence="4">The sequence shown here is derived from an EMBL/GenBank/DDBJ whole genome shotgun (WGS) entry which is preliminary data.</text>
</comment>
<evidence type="ECO:0000259" key="2">
    <source>
        <dbReference type="Pfam" id="PF04179"/>
    </source>
</evidence>
<dbReference type="AlphaFoldDB" id="A0AB34L2Z8"/>
<dbReference type="PIRSF" id="PIRSF007747">
    <property type="entry name" value="Ribosyl_Ptfrase"/>
    <property type="match status" value="1"/>
</dbReference>
<dbReference type="InterPro" id="IPR033449">
    <property type="entry name" value="Rit1_N"/>
</dbReference>
<dbReference type="InterPro" id="IPR033421">
    <property type="entry name" value="Rit1_DUSP-like"/>
</dbReference>
<keyword evidence="5" id="KW-1185">Reference proteome</keyword>
<dbReference type="Pfam" id="PF17184">
    <property type="entry name" value="Rit1_C"/>
    <property type="match status" value="1"/>
</dbReference>
<dbReference type="GO" id="GO:0043399">
    <property type="term" value="F:tRNA adenosine(64)-2'-O-ribosylphosphate transferase activity"/>
    <property type="evidence" value="ECO:0007669"/>
    <property type="project" value="InterPro"/>
</dbReference>
<evidence type="ECO:0000259" key="3">
    <source>
        <dbReference type="Pfam" id="PF17184"/>
    </source>
</evidence>
<name>A0AB34L2Z8_9PEZI</name>
<accession>A0AB34L2Z8</accession>
<dbReference type="InterPro" id="IPR007306">
    <property type="entry name" value="Rit1"/>
</dbReference>
<dbReference type="PANTHER" id="PTHR31811">
    <property type="entry name" value="TRNA A64-2'-O-RIBOSYLPHOSPHATE TRANSFERASE"/>
    <property type="match status" value="1"/>
</dbReference>
<protein>
    <recommendedName>
        <fullName evidence="6">Initiator tRNA phosphoribosyl transferase</fullName>
    </recommendedName>
</protein>
<dbReference type="GeneID" id="96002130"/>
<dbReference type="Proteomes" id="UP000803884">
    <property type="component" value="Unassembled WGS sequence"/>
</dbReference>
<evidence type="ECO:0008006" key="6">
    <source>
        <dbReference type="Google" id="ProtNLM"/>
    </source>
</evidence>
<proteinExistence type="predicted"/>
<dbReference type="Pfam" id="PF04179">
    <property type="entry name" value="Init_tRNA_PT"/>
    <property type="match status" value="1"/>
</dbReference>
<organism evidence="4 5">
    <name type="scientific">Cladosporium halotolerans</name>
    <dbReference type="NCBI Taxonomy" id="1052096"/>
    <lineage>
        <taxon>Eukaryota</taxon>
        <taxon>Fungi</taxon>
        <taxon>Dikarya</taxon>
        <taxon>Ascomycota</taxon>
        <taxon>Pezizomycotina</taxon>
        <taxon>Dothideomycetes</taxon>
        <taxon>Dothideomycetidae</taxon>
        <taxon>Cladosporiales</taxon>
        <taxon>Cladosporiaceae</taxon>
        <taxon>Cladosporium</taxon>
    </lineage>
</organism>
<dbReference type="EMBL" id="JAAQHG020000002">
    <property type="protein sequence ID" value="KAL1590482.1"/>
    <property type="molecule type" value="Genomic_DNA"/>
</dbReference>
<dbReference type="GO" id="GO:0019988">
    <property type="term" value="P:charged-tRNA amino acid modification"/>
    <property type="evidence" value="ECO:0007669"/>
    <property type="project" value="InterPro"/>
</dbReference>
<keyword evidence="1" id="KW-0175">Coiled coil</keyword>
<feature type="domain" description="Rit1 DUSP-like" evidence="2">
    <location>
        <begin position="346"/>
        <end position="451"/>
    </location>
</feature>
<evidence type="ECO:0000313" key="4">
    <source>
        <dbReference type="EMBL" id="KAL1590482.1"/>
    </source>
</evidence>
<gene>
    <name evidence="4" type="ORF">WHR41_00686</name>
</gene>